<gene>
    <name evidence="2" type="ORF">FA13DRAFT_1719013</name>
</gene>
<accession>A0A4Y7SCR6</accession>
<reference evidence="2 3" key="1">
    <citation type="journal article" date="2019" name="Nat. Ecol. Evol.">
        <title>Megaphylogeny resolves global patterns of mushroom evolution.</title>
        <authorList>
            <person name="Varga T."/>
            <person name="Krizsan K."/>
            <person name="Foldi C."/>
            <person name="Dima B."/>
            <person name="Sanchez-Garcia M."/>
            <person name="Sanchez-Ramirez S."/>
            <person name="Szollosi G.J."/>
            <person name="Szarkandi J.G."/>
            <person name="Papp V."/>
            <person name="Albert L."/>
            <person name="Andreopoulos W."/>
            <person name="Angelini C."/>
            <person name="Antonin V."/>
            <person name="Barry K.W."/>
            <person name="Bougher N.L."/>
            <person name="Buchanan P."/>
            <person name="Buyck B."/>
            <person name="Bense V."/>
            <person name="Catcheside P."/>
            <person name="Chovatia M."/>
            <person name="Cooper J."/>
            <person name="Damon W."/>
            <person name="Desjardin D."/>
            <person name="Finy P."/>
            <person name="Geml J."/>
            <person name="Haridas S."/>
            <person name="Hughes K."/>
            <person name="Justo A."/>
            <person name="Karasinski D."/>
            <person name="Kautmanova I."/>
            <person name="Kiss B."/>
            <person name="Kocsube S."/>
            <person name="Kotiranta H."/>
            <person name="LaButti K.M."/>
            <person name="Lechner B.E."/>
            <person name="Liimatainen K."/>
            <person name="Lipzen A."/>
            <person name="Lukacs Z."/>
            <person name="Mihaltcheva S."/>
            <person name="Morgado L.N."/>
            <person name="Niskanen T."/>
            <person name="Noordeloos M.E."/>
            <person name="Ohm R.A."/>
            <person name="Ortiz-Santana B."/>
            <person name="Ovrebo C."/>
            <person name="Racz N."/>
            <person name="Riley R."/>
            <person name="Savchenko A."/>
            <person name="Shiryaev A."/>
            <person name="Soop K."/>
            <person name="Spirin V."/>
            <person name="Szebenyi C."/>
            <person name="Tomsovsky M."/>
            <person name="Tulloss R.E."/>
            <person name="Uehling J."/>
            <person name="Grigoriev I.V."/>
            <person name="Vagvolgyi C."/>
            <person name="Papp T."/>
            <person name="Martin F.M."/>
            <person name="Miettinen O."/>
            <person name="Hibbett D.S."/>
            <person name="Nagy L.G."/>
        </authorList>
    </citation>
    <scope>NUCLEOTIDE SEQUENCE [LARGE SCALE GENOMIC DNA]</scope>
    <source>
        <strain evidence="2 3">FP101781</strain>
    </source>
</reference>
<keyword evidence="3" id="KW-1185">Reference proteome</keyword>
<evidence type="ECO:0000256" key="1">
    <source>
        <dbReference type="SAM" id="MobiDB-lite"/>
    </source>
</evidence>
<feature type="compositionally biased region" description="Basic residues" evidence="1">
    <location>
        <begin position="83"/>
        <end position="93"/>
    </location>
</feature>
<feature type="region of interest" description="Disordered" evidence="1">
    <location>
        <begin position="81"/>
        <end position="142"/>
    </location>
</feature>
<comment type="caution">
    <text evidence="2">The sequence shown here is derived from an EMBL/GenBank/DDBJ whole genome shotgun (WGS) entry which is preliminary data.</text>
</comment>
<protein>
    <submittedName>
        <fullName evidence="2">Uncharacterized protein</fullName>
    </submittedName>
</protein>
<proteinExistence type="predicted"/>
<evidence type="ECO:0000313" key="3">
    <source>
        <dbReference type="Proteomes" id="UP000298030"/>
    </source>
</evidence>
<dbReference type="AlphaFoldDB" id="A0A4Y7SCR6"/>
<organism evidence="2 3">
    <name type="scientific">Coprinellus micaceus</name>
    <name type="common">Glistening ink-cap mushroom</name>
    <name type="synonym">Coprinus micaceus</name>
    <dbReference type="NCBI Taxonomy" id="71717"/>
    <lineage>
        <taxon>Eukaryota</taxon>
        <taxon>Fungi</taxon>
        <taxon>Dikarya</taxon>
        <taxon>Basidiomycota</taxon>
        <taxon>Agaricomycotina</taxon>
        <taxon>Agaricomycetes</taxon>
        <taxon>Agaricomycetidae</taxon>
        <taxon>Agaricales</taxon>
        <taxon>Agaricineae</taxon>
        <taxon>Psathyrellaceae</taxon>
        <taxon>Coprinellus</taxon>
    </lineage>
</organism>
<dbReference type="EMBL" id="QPFP01000201">
    <property type="protein sequence ID" value="TEB19259.1"/>
    <property type="molecule type" value="Genomic_DNA"/>
</dbReference>
<sequence length="151" mass="16789">MHIGVPEWVRIWSRIPQQQGNPLCHIPPPKPAHRIPMPQLQSATADNPKSRLGAGYQFSSGRVERINHRANRGRELLEVVSRPQRKKKQRRIFSTREHELGVGVDGTLDEEDLRGGSGTPPRPTGRIPASNAGDLPRSKATTGECRVVNMV</sequence>
<name>A0A4Y7SCR6_COPMI</name>
<evidence type="ECO:0000313" key="2">
    <source>
        <dbReference type="EMBL" id="TEB19259.1"/>
    </source>
</evidence>
<dbReference type="Proteomes" id="UP000298030">
    <property type="component" value="Unassembled WGS sequence"/>
</dbReference>